<feature type="compositionally biased region" description="Basic residues" evidence="1">
    <location>
        <begin position="471"/>
        <end position="481"/>
    </location>
</feature>
<feature type="compositionally biased region" description="Polar residues" evidence="1">
    <location>
        <begin position="546"/>
        <end position="555"/>
    </location>
</feature>
<dbReference type="EMBL" id="GL377305">
    <property type="protein sequence ID" value="EFI98178.1"/>
    <property type="molecule type" value="Genomic_DNA"/>
</dbReference>
<feature type="region of interest" description="Disordered" evidence="1">
    <location>
        <begin position="469"/>
        <end position="618"/>
    </location>
</feature>
<dbReference type="AlphaFoldDB" id="D8Q2S8"/>
<protein>
    <submittedName>
        <fullName evidence="2">Uncharacterized protein</fullName>
    </submittedName>
</protein>
<feature type="compositionally biased region" description="Low complexity" evidence="1">
    <location>
        <begin position="284"/>
        <end position="299"/>
    </location>
</feature>
<dbReference type="InParanoid" id="D8Q2S8"/>
<evidence type="ECO:0000313" key="2">
    <source>
        <dbReference type="EMBL" id="EFI98178.1"/>
    </source>
</evidence>
<evidence type="ECO:0000313" key="3">
    <source>
        <dbReference type="Proteomes" id="UP000007431"/>
    </source>
</evidence>
<sequence length="618" mass="65755">MYDVDGELSLFKSLTELHGLPLRYAESLCTILKPETGARRQSLGGNSESTVTRIVVEWNEGHKKTHLRPRYTSDKGLQMFFEDPNETAAPEDHTPLTADDLAFPGEAVLDRQREFLSNSSGDFDLAAFFLIAENEDLREQVLPDALATEDAPTNNEQPTSTAAAAPDAPTELVAQHPLPALKATADNAASEHDSASDVAPNHPPHGHSRSSSTESDIAHRAEGAITPRGASEELERDQENAVNSTEKSAGTRAAEAKGINSGEVARGANASSTGLQQTLEMRALTPPSGPSSSGGLTPPRDVQYGSAPINASQVVHIGAQNNEVLRRPQYFTIDQFDQGPAYNPYLAPSAPQHRFAAPPAFLRPPYPFANPSYGFAPPQYLGLALSGLPAPPYYSQGMLGAGYAYPCAPPAPMPQQGYYGPSNVGAQPTSQAGYAPVADEAPVPVDYALPAPSGSGASAVDDGGRLVAAPIKKKGGKRKRQSSPTDKPVDEPPAKRPRPPEPTFHGDWRLHQRRKNAQDGENPPMTDVVPKKRWTKAQREEAEKQSAASNTTQTPGAGPSSRVGPMDGPALGLAVQGESSDIQQTPDDLWIPPMPGSSAYQPGCTYPRLPPVPKPGKQ</sequence>
<feature type="compositionally biased region" description="Basic and acidic residues" evidence="1">
    <location>
        <begin position="230"/>
        <end position="239"/>
    </location>
</feature>
<evidence type="ECO:0000256" key="1">
    <source>
        <dbReference type="SAM" id="MobiDB-lite"/>
    </source>
</evidence>
<feature type="compositionally biased region" description="Polar residues" evidence="1">
    <location>
        <begin position="577"/>
        <end position="586"/>
    </location>
</feature>
<keyword evidence="3" id="KW-1185">Reference proteome</keyword>
<proteinExistence type="predicted"/>
<feature type="region of interest" description="Disordered" evidence="1">
    <location>
        <begin position="184"/>
        <end position="305"/>
    </location>
</feature>
<gene>
    <name evidence="2" type="ORF">SCHCODRAFT_233880</name>
</gene>
<feature type="compositionally biased region" description="Polar residues" evidence="1">
    <location>
        <begin position="269"/>
        <end position="279"/>
    </location>
</feature>
<accession>D8Q2S8</accession>
<organism evidence="3">
    <name type="scientific">Schizophyllum commune (strain H4-8 / FGSC 9210)</name>
    <name type="common">Split gill fungus</name>
    <dbReference type="NCBI Taxonomy" id="578458"/>
    <lineage>
        <taxon>Eukaryota</taxon>
        <taxon>Fungi</taxon>
        <taxon>Dikarya</taxon>
        <taxon>Basidiomycota</taxon>
        <taxon>Agaricomycotina</taxon>
        <taxon>Agaricomycetes</taxon>
        <taxon>Agaricomycetidae</taxon>
        <taxon>Agaricales</taxon>
        <taxon>Schizophyllaceae</taxon>
        <taxon>Schizophyllum</taxon>
    </lineage>
</organism>
<reference evidence="2 3" key="1">
    <citation type="journal article" date="2010" name="Nat. Biotechnol.">
        <title>Genome sequence of the model mushroom Schizophyllum commune.</title>
        <authorList>
            <person name="Ohm R.A."/>
            <person name="de Jong J.F."/>
            <person name="Lugones L.G."/>
            <person name="Aerts A."/>
            <person name="Kothe E."/>
            <person name="Stajich J.E."/>
            <person name="de Vries R.P."/>
            <person name="Record E."/>
            <person name="Levasseur A."/>
            <person name="Baker S.E."/>
            <person name="Bartholomew K.A."/>
            <person name="Coutinho P.M."/>
            <person name="Erdmann S."/>
            <person name="Fowler T.J."/>
            <person name="Gathman A.C."/>
            <person name="Lombard V."/>
            <person name="Henrissat B."/>
            <person name="Knabe N."/>
            <person name="Kuees U."/>
            <person name="Lilly W.W."/>
            <person name="Lindquist E."/>
            <person name="Lucas S."/>
            <person name="Magnuson J.K."/>
            <person name="Piumi F."/>
            <person name="Raudaskoski M."/>
            <person name="Salamov A."/>
            <person name="Schmutz J."/>
            <person name="Schwarze F.W.M.R."/>
            <person name="vanKuyk P.A."/>
            <person name="Horton J.S."/>
            <person name="Grigoriev I.V."/>
            <person name="Woesten H.A.B."/>
        </authorList>
    </citation>
    <scope>NUCLEOTIDE SEQUENCE [LARGE SCALE GENOMIC DNA]</scope>
    <source>
        <strain evidence="3">H4-8 / FGSC 9210</strain>
    </source>
</reference>
<dbReference type="HOGENOM" id="CLU_442234_0_0_1"/>
<name>D8Q2S8_SCHCM</name>
<feature type="compositionally biased region" description="Pro residues" evidence="1">
    <location>
        <begin position="608"/>
        <end position="618"/>
    </location>
</feature>
<dbReference type="Proteomes" id="UP000007431">
    <property type="component" value="Unassembled WGS sequence"/>
</dbReference>
<dbReference type="VEuPathDB" id="FungiDB:SCHCODRAFT_02212343"/>